<feature type="domain" description="AB hydrolase-1" evidence="2">
    <location>
        <begin position="241"/>
        <end position="389"/>
    </location>
</feature>
<dbReference type="PANTHER" id="PTHR37471:SF1">
    <property type="entry name" value="AB HYDROLASE-1 DOMAIN-CONTAINING PROTEIN"/>
    <property type="match status" value="1"/>
</dbReference>
<reference evidence="3" key="2">
    <citation type="submission" date="2020-11" db="EMBL/GenBank/DDBJ databases">
        <authorList>
            <consortium name="DOE Joint Genome Institute"/>
            <person name="Kuo A."/>
            <person name="Miyauchi S."/>
            <person name="Kiss E."/>
            <person name="Drula E."/>
            <person name="Kohler A."/>
            <person name="Sanchez-Garcia M."/>
            <person name="Andreopoulos B."/>
            <person name="Barry K.W."/>
            <person name="Bonito G."/>
            <person name="Buee M."/>
            <person name="Carver A."/>
            <person name="Chen C."/>
            <person name="Cichocki N."/>
            <person name="Clum A."/>
            <person name="Culley D."/>
            <person name="Crous P.W."/>
            <person name="Fauchery L."/>
            <person name="Girlanda M."/>
            <person name="Hayes R."/>
            <person name="Keri Z."/>
            <person name="Labutti K."/>
            <person name="Lipzen A."/>
            <person name="Lombard V."/>
            <person name="Magnuson J."/>
            <person name="Maillard F."/>
            <person name="Morin E."/>
            <person name="Murat C."/>
            <person name="Nolan M."/>
            <person name="Ohm R."/>
            <person name="Pangilinan J."/>
            <person name="Pereira M."/>
            <person name="Perotto S."/>
            <person name="Peter M."/>
            <person name="Riley R."/>
            <person name="Sitrit Y."/>
            <person name="Stielow B."/>
            <person name="Szollosi G."/>
            <person name="Zifcakova L."/>
            <person name="Stursova M."/>
            <person name="Spatafora J.W."/>
            <person name="Tedersoo L."/>
            <person name="Vaario L.-M."/>
            <person name="Yamada A."/>
            <person name="Yan M."/>
            <person name="Wang P."/>
            <person name="Xu J."/>
            <person name="Bruns T."/>
            <person name="Baldrian P."/>
            <person name="Vilgalys R."/>
            <person name="Henrissat B."/>
            <person name="Grigoriev I.V."/>
            <person name="Hibbett D."/>
            <person name="Nagy L.G."/>
            <person name="Martin F.M."/>
        </authorList>
    </citation>
    <scope>NUCLEOTIDE SEQUENCE</scope>
    <source>
        <strain evidence="3">UH-Tt-Lm1</strain>
    </source>
</reference>
<dbReference type="AlphaFoldDB" id="A0A9P6HLN1"/>
<evidence type="ECO:0000313" key="3">
    <source>
        <dbReference type="EMBL" id="KAF9789788.1"/>
    </source>
</evidence>
<reference evidence="3" key="1">
    <citation type="journal article" date="2020" name="Nat. Commun.">
        <title>Large-scale genome sequencing of mycorrhizal fungi provides insights into the early evolution of symbiotic traits.</title>
        <authorList>
            <person name="Miyauchi S."/>
            <person name="Kiss E."/>
            <person name="Kuo A."/>
            <person name="Drula E."/>
            <person name="Kohler A."/>
            <person name="Sanchez-Garcia M."/>
            <person name="Morin E."/>
            <person name="Andreopoulos B."/>
            <person name="Barry K.W."/>
            <person name="Bonito G."/>
            <person name="Buee M."/>
            <person name="Carver A."/>
            <person name="Chen C."/>
            <person name="Cichocki N."/>
            <person name="Clum A."/>
            <person name="Culley D."/>
            <person name="Crous P.W."/>
            <person name="Fauchery L."/>
            <person name="Girlanda M."/>
            <person name="Hayes R.D."/>
            <person name="Keri Z."/>
            <person name="LaButti K."/>
            <person name="Lipzen A."/>
            <person name="Lombard V."/>
            <person name="Magnuson J."/>
            <person name="Maillard F."/>
            <person name="Murat C."/>
            <person name="Nolan M."/>
            <person name="Ohm R.A."/>
            <person name="Pangilinan J."/>
            <person name="Pereira M.F."/>
            <person name="Perotto S."/>
            <person name="Peter M."/>
            <person name="Pfister S."/>
            <person name="Riley R."/>
            <person name="Sitrit Y."/>
            <person name="Stielow J.B."/>
            <person name="Szollosi G."/>
            <person name="Zifcakova L."/>
            <person name="Stursova M."/>
            <person name="Spatafora J.W."/>
            <person name="Tedersoo L."/>
            <person name="Vaario L.M."/>
            <person name="Yamada A."/>
            <person name="Yan M."/>
            <person name="Wang P."/>
            <person name="Xu J."/>
            <person name="Bruns T."/>
            <person name="Baldrian P."/>
            <person name="Vilgalys R."/>
            <person name="Dunand C."/>
            <person name="Henrissat B."/>
            <person name="Grigoriev I.V."/>
            <person name="Hibbett D."/>
            <person name="Nagy L.G."/>
            <person name="Martin F.M."/>
        </authorList>
    </citation>
    <scope>NUCLEOTIDE SEQUENCE</scope>
    <source>
        <strain evidence="3">UH-Tt-Lm1</strain>
    </source>
</reference>
<proteinExistence type="predicted"/>
<comment type="caution">
    <text evidence="3">The sequence shown here is derived from an EMBL/GenBank/DDBJ whole genome shotgun (WGS) entry which is preliminary data.</text>
</comment>
<keyword evidence="1" id="KW-1133">Transmembrane helix</keyword>
<dbReference type="GO" id="GO:0016787">
    <property type="term" value="F:hydrolase activity"/>
    <property type="evidence" value="ECO:0007669"/>
    <property type="project" value="UniProtKB-KW"/>
</dbReference>
<organism evidence="3 4">
    <name type="scientific">Thelephora terrestris</name>
    <dbReference type="NCBI Taxonomy" id="56493"/>
    <lineage>
        <taxon>Eukaryota</taxon>
        <taxon>Fungi</taxon>
        <taxon>Dikarya</taxon>
        <taxon>Basidiomycota</taxon>
        <taxon>Agaricomycotina</taxon>
        <taxon>Agaricomycetes</taxon>
        <taxon>Thelephorales</taxon>
        <taxon>Thelephoraceae</taxon>
        <taxon>Thelephora</taxon>
    </lineage>
</organism>
<evidence type="ECO:0000313" key="4">
    <source>
        <dbReference type="Proteomes" id="UP000736335"/>
    </source>
</evidence>
<dbReference type="SUPFAM" id="SSF53474">
    <property type="entry name" value="alpha/beta-Hydrolases"/>
    <property type="match status" value="1"/>
</dbReference>
<name>A0A9P6HLN1_9AGAM</name>
<dbReference type="InterPro" id="IPR000073">
    <property type="entry name" value="AB_hydrolase_1"/>
</dbReference>
<protein>
    <submittedName>
        <fullName evidence="3">Alpha/Beta hydrolase protein</fullName>
    </submittedName>
</protein>
<gene>
    <name evidence="3" type="ORF">BJ322DRAFT_1044240</name>
</gene>
<evidence type="ECO:0000256" key="1">
    <source>
        <dbReference type="SAM" id="Phobius"/>
    </source>
</evidence>
<keyword evidence="4" id="KW-1185">Reference proteome</keyword>
<dbReference type="Proteomes" id="UP000736335">
    <property type="component" value="Unassembled WGS sequence"/>
</dbReference>
<dbReference type="PANTHER" id="PTHR37471">
    <property type="entry name" value="UNNAMED PRODUCT"/>
    <property type="match status" value="1"/>
</dbReference>
<feature type="transmembrane region" description="Helical" evidence="1">
    <location>
        <begin position="177"/>
        <end position="199"/>
    </location>
</feature>
<dbReference type="InterPro" id="IPR029058">
    <property type="entry name" value="AB_hydrolase_fold"/>
</dbReference>
<sequence>MIGTTLVELVFIRLTITGLRLVAPFSGVYLAEEYWRGTLDFASPLSWYALLELSFFSVVYLPRKRLLQKTAKHPVLTREQRKEHVRKCVSLMGSDALSAWFNFIPVSLVHRDNFVEWLYWAIFSSTVEDGEEFLPEVEEYLAEIEQRAGTKLVPGYTPNIKPIRVTLDPVRTTHRPLIWYLLVASVDTCSFLFLYSLGFKHYTSGSIFRVFPPRPLTVFSKTSPAPLPYWYRPHRSTTRSPVLFLHGIGIGLYPYLSFIKELSKEDPGLGIAVIEVLPICNRITRPPLDREAICLAISQILATHGFDQVVVVAHSFGTAITSYMLQHPALAQKVTATLLVDPITFLLDRASVAYNFLYRAPKRANEWQLWYFASRDPDIARTLGRHFFWSECIMWKEDLGRGRKVAVVLSEDDQIVDTKAVRKYLTGEESLRWERDGLEVIWCPGLDHATVWDTKERRELMLEILRRFTMTVSVPDTCDGSARLLDLPVEL</sequence>
<evidence type="ECO:0000259" key="2">
    <source>
        <dbReference type="Pfam" id="PF00561"/>
    </source>
</evidence>
<dbReference type="Gene3D" id="3.40.50.1820">
    <property type="entry name" value="alpha/beta hydrolase"/>
    <property type="match status" value="1"/>
</dbReference>
<keyword evidence="1" id="KW-0472">Membrane</keyword>
<keyword evidence="1" id="KW-0812">Transmembrane</keyword>
<accession>A0A9P6HLN1</accession>
<feature type="transmembrane region" description="Helical" evidence="1">
    <location>
        <begin position="45"/>
        <end position="62"/>
    </location>
</feature>
<dbReference type="Pfam" id="PF00561">
    <property type="entry name" value="Abhydrolase_1"/>
    <property type="match status" value="1"/>
</dbReference>
<keyword evidence="3" id="KW-0378">Hydrolase</keyword>
<dbReference type="EMBL" id="WIUZ02000003">
    <property type="protein sequence ID" value="KAF9789788.1"/>
    <property type="molecule type" value="Genomic_DNA"/>
</dbReference>
<dbReference type="OrthoDB" id="6431331at2759"/>